<organism evidence="17 18">
    <name type="scientific">Hevea brasiliensis</name>
    <name type="common">Para rubber tree</name>
    <name type="synonym">Siphonia brasiliensis</name>
    <dbReference type="NCBI Taxonomy" id="3981"/>
    <lineage>
        <taxon>Eukaryota</taxon>
        <taxon>Viridiplantae</taxon>
        <taxon>Streptophyta</taxon>
        <taxon>Embryophyta</taxon>
        <taxon>Tracheophyta</taxon>
        <taxon>Spermatophyta</taxon>
        <taxon>Magnoliopsida</taxon>
        <taxon>eudicotyledons</taxon>
        <taxon>Gunneridae</taxon>
        <taxon>Pentapetalae</taxon>
        <taxon>rosids</taxon>
        <taxon>fabids</taxon>
        <taxon>Malpighiales</taxon>
        <taxon>Euphorbiaceae</taxon>
        <taxon>Crotonoideae</taxon>
        <taxon>Micrandreae</taxon>
        <taxon>Hevea</taxon>
    </lineage>
</organism>
<feature type="transmembrane region" description="Helical" evidence="14">
    <location>
        <begin position="653"/>
        <end position="673"/>
    </location>
</feature>
<reference evidence="17" key="1">
    <citation type="journal article" date="2023" name="Plant Biotechnol. J.">
        <title>Chromosome-level wild Hevea brasiliensis genome provides new tools for genomic-assisted breeding and valuable loci to elevate rubber yield.</title>
        <authorList>
            <person name="Cheng H."/>
            <person name="Song X."/>
            <person name="Hu Y."/>
            <person name="Wu T."/>
            <person name="Yang Q."/>
            <person name="An Z."/>
            <person name="Feng S."/>
            <person name="Deng Z."/>
            <person name="Wu W."/>
            <person name="Zeng X."/>
            <person name="Tu M."/>
            <person name="Wang X."/>
            <person name="Huang H."/>
        </authorList>
    </citation>
    <scope>NUCLEOTIDE SEQUENCE</scope>
    <source>
        <strain evidence="17">MT/VB/25A 57/8</strain>
    </source>
</reference>
<evidence type="ECO:0000256" key="7">
    <source>
        <dbReference type="ARBA" id="ARBA00022737"/>
    </source>
</evidence>
<dbReference type="InterPro" id="IPR000719">
    <property type="entry name" value="Prot_kinase_dom"/>
</dbReference>
<evidence type="ECO:0000313" key="17">
    <source>
        <dbReference type="EMBL" id="KAJ9147156.1"/>
    </source>
</evidence>
<dbReference type="PANTHER" id="PTHR27008">
    <property type="entry name" value="OS04G0122200 PROTEIN"/>
    <property type="match status" value="1"/>
</dbReference>
<gene>
    <name evidence="17" type="ORF">P3X46_029348</name>
</gene>
<dbReference type="Pfam" id="PF00560">
    <property type="entry name" value="LRR_1"/>
    <property type="match status" value="4"/>
</dbReference>
<dbReference type="Gene3D" id="3.80.10.10">
    <property type="entry name" value="Ribonuclease Inhibitor"/>
    <property type="match status" value="3"/>
</dbReference>
<feature type="signal peptide" evidence="15">
    <location>
        <begin position="1"/>
        <end position="27"/>
    </location>
</feature>
<keyword evidence="7" id="KW-0677">Repeat</keyword>
<evidence type="ECO:0000256" key="10">
    <source>
        <dbReference type="ARBA" id="ARBA00022840"/>
    </source>
</evidence>
<protein>
    <recommendedName>
        <fullName evidence="16">Protein kinase domain-containing protein</fullName>
    </recommendedName>
</protein>
<dbReference type="InterPro" id="IPR008271">
    <property type="entry name" value="Ser/Thr_kinase_AS"/>
</dbReference>
<keyword evidence="8 13" id="KW-0547">Nucleotide-binding</keyword>
<dbReference type="PANTHER" id="PTHR27008:SF596">
    <property type="entry name" value="OS02G0215500 PROTEIN"/>
    <property type="match status" value="1"/>
</dbReference>
<dbReference type="InterPro" id="IPR011009">
    <property type="entry name" value="Kinase-like_dom_sf"/>
</dbReference>
<evidence type="ECO:0000256" key="15">
    <source>
        <dbReference type="SAM" id="SignalP"/>
    </source>
</evidence>
<evidence type="ECO:0000313" key="18">
    <source>
        <dbReference type="Proteomes" id="UP001174677"/>
    </source>
</evidence>
<sequence length="1021" mass="111658">MSSMQSFSSLPIHAIAFLLCIFLLTSASNGNDTDQLALLKFKANINQDPLGVLNSWNDTTHFCQWHGVSCGSRHQRVTALDLRSLKLSGSISSFIGNLSFLRELRLQNNSFGGEIPPQIVNLRRLEILALHNNSIAGKIPANISRCTNLISFRVHYNLLEGGIPMELGVLLKIQYLSLAHNRFVGTIPPSLGNATSLQIFYAYENTLSGDVPATLCQLKNLSILALSDNHLSGNFPPCIFNVSSLMTLDVGANLVHGSLSSELGISLPNLQFFSISLNQFTGFFPASLSNASNLQVFEIDDNKIVGKVPSFEKLYMINWLTMNSNHLGTGEADDDMTFLSSLANGTNLEYLDLGFNNFGGKLPEQISNFSRKLSVLVLDENQIFGNIPPGIENLANLKRFSAWHNKLSGVIPSTIGRLQSLEILYLTRNNFSGSIPPSLGNLTIIDVLGLGQNYLHGNIPVGLGNCQRLSVLDLSGNNLSGTIPPQIIGLSSFKYTLLDFSFNHFTGVLPMEVGSLKNLQNLDVSNNMLSGEIPSSLGSCTSLEELLMEGNAFQGRLPSSLGLLQGLQKLDLSRNNLSGQIPEALAGLRSLEILNLSYNNFEGAVPMKGVFTNASATSVVGNGNLCGGIPQFHLPKCPTFNKPKKRLSLQMKIIISVISVLLGLILVLTYLFLSQLRKKRREIESNSDGNALLMVSYQSLRNATNGFSSANLIGTGSFGSVYKGILGEEGMVIAVKVLNLMHQGASRSFIAECEALKNIRHRNLLKLITACSSVDYHGNDFKALIYEFMPNGSLEEWLHPNLGLNEATKSLNLLQRLDIAIHVASALEYLHHYCESTIVHCDLKPSNILLDNEMIGHVGDFGLAKIFLEGTLQPSTNQSISTGVKGTIGYTPPEYGMGSEVSTYGDIYSYGILLLEMFTGKKPTDSMFGENLNLPNFVKRSLPEQVAQSIDPILLQENKVTNSTQSNWRSIRNNEILECFTSIFEIGIACSVEMPSMRMNISHVATQLSSARKKLFGMQIR</sequence>
<keyword evidence="10 13" id="KW-0067">ATP-binding</keyword>
<dbReference type="Gene3D" id="1.10.510.10">
    <property type="entry name" value="Transferase(Phosphotransferase) domain 1"/>
    <property type="match status" value="1"/>
</dbReference>
<dbReference type="Proteomes" id="UP001174677">
    <property type="component" value="Chromosome 16"/>
</dbReference>
<evidence type="ECO:0000256" key="1">
    <source>
        <dbReference type="ARBA" id="ARBA00004370"/>
    </source>
</evidence>
<dbReference type="InterPro" id="IPR013210">
    <property type="entry name" value="LRR_N_plant-typ"/>
</dbReference>
<evidence type="ECO:0000259" key="16">
    <source>
        <dbReference type="PROSITE" id="PS50011"/>
    </source>
</evidence>
<dbReference type="SMART" id="SM00220">
    <property type="entry name" value="S_TKc"/>
    <property type="match status" value="1"/>
</dbReference>
<feature type="chain" id="PRO_5045868715" description="Protein kinase domain-containing protein" evidence="15">
    <location>
        <begin position="28"/>
        <end position="1021"/>
    </location>
</feature>
<keyword evidence="6 15" id="KW-0732">Signal</keyword>
<keyword evidence="12 14" id="KW-0472">Membrane</keyword>
<keyword evidence="3" id="KW-0433">Leucine-rich repeat</keyword>
<comment type="caution">
    <text evidence="17">The sequence shown here is derived from an EMBL/GenBank/DDBJ whole genome shotgun (WGS) entry which is preliminary data.</text>
</comment>
<feature type="binding site" evidence="13">
    <location>
        <position position="736"/>
    </location>
    <ligand>
        <name>ATP</name>
        <dbReference type="ChEBI" id="CHEBI:30616"/>
    </ligand>
</feature>
<dbReference type="PRINTS" id="PR00019">
    <property type="entry name" value="LEURICHRPT"/>
</dbReference>
<dbReference type="InterPro" id="IPR001611">
    <property type="entry name" value="Leu-rich_rpt"/>
</dbReference>
<keyword evidence="11 14" id="KW-1133">Transmembrane helix</keyword>
<dbReference type="Pfam" id="PF23598">
    <property type="entry name" value="LRR_14"/>
    <property type="match status" value="1"/>
</dbReference>
<dbReference type="PROSITE" id="PS50011">
    <property type="entry name" value="PROTEIN_KINASE_DOM"/>
    <property type="match status" value="1"/>
</dbReference>
<dbReference type="InterPro" id="IPR055414">
    <property type="entry name" value="LRR_R13L4/SHOC2-like"/>
</dbReference>
<dbReference type="PROSITE" id="PS00107">
    <property type="entry name" value="PROTEIN_KINASE_ATP"/>
    <property type="match status" value="1"/>
</dbReference>
<evidence type="ECO:0000256" key="13">
    <source>
        <dbReference type="PROSITE-ProRule" id="PRU10141"/>
    </source>
</evidence>
<accession>A0ABQ9KTM5</accession>
<evidence type="ECO:0000256" key="5">
    <source>
        <dbReference type="ARBA" id="ARBA00022692"/>
    </source>
</evidence>
<evidence type="ECO:0000256" key="4">
    <source>
        <dbReference type="ARBA" id="ARBA00022679"/>
    </source>
</evidence>
<dbReference type="EMBL" id="JARPOI010000016">
    <property type="protein sequence ID" value="KAJ9147156.1"/>
    <property type="molecule type" value="Genomic_DNA"/>
</dbReference>
<dbReference type="InterPro" id="IPR032675">
    <property type="entry name" value="LRR_dom_sf"/>
</dbReference>
<evidence type="ECO:0000256" key="9">
    <source>
        <dbReference type="ARBA" id="ARBA00022777"/>
    </source>
</evidence>
<feature type="domain" description="Protein kinase" evidence="16">
    <location>
        <begin position="707"/>
        <end position="977"/>
    </location>
</feature>
<dbReference type="SMART" id="SM00369">
    <property type="entry name" value="LRR_TYP"/>
    <property type="match status" value="10"/>
</dbReference>
<dbReference type="InterPro" id="IPR051809">
    <property type="entry name" value="Plant_receptor-like_S/T_kinase"/>
</dbReference>
<comment type="subcellular location">
    <subcellularLocation>
        <location evidence="1">Membrane</location>
    </subcellularLocation>
</comment>
<dbReference type="PROSITE" id="PS00108">
    <property type="entry name" value="PROTEIN_KINASE_ST"/>
    <property type="match status" value="1"/>
</dbReference>
<dbReference type="InterPro" id="IPR017441">
    <property type="entry name" value="Protein_kinase_ATP_BS"/>
</dbReference>
<dbReference type="Pfam" id="PF08263">
    <property type="entry name" value="LRRNT_2"/>
    <property type="match status" value="1"/>
</dbReference>
<keyword evidence="5 14" id="KW-0812">Transmembrane</keyword>
<evidence type="ECO:0000256" key="8">
    <source>
        <dbReference type="ARBA" id="ARBA00022741"/>
    </source>
</evidence>
<dbReference type="SUPFAM" id="SSF56112">
    <property type="entry name" value="Protein kinase-like (PK-like)"/>
    <property type="match status" value="1"/>
</dbReference>
<name>A0ABQ9KTM5_HEVBR</name>
<keyword evidence="9" id="KW-0418">Kinase</keyword>
<keyword evidence="4" id="KW-0808">Transferase</keyword>
<proteinExistence type="inferred from homology"/>
<dbReference type="Pfam" id="PF00069">
    <property type="entry name" value="Pkinase"/>
    <property type="match status" value="1"/>
</dbReference>
<evidence type="ECO:0000256" key="12">
    <source>
        <dbReference type="ARBA" id="ARBA00023136"/>
    </source>
</evidence>
<evidence type="ECO:0000256" key="3">
    <source>
        <dbReference type="ARBA" id="ARBA00022614"/>
    </source>
</evidence>
<keyword evidence="18" id="KW-1185">Reference proteome</keyword>
<evidence type="ECO:0000256" key="14">
    <source>
        <dbReference type="SAM" id="Phobius"/>
    </source>
</evidence>
<evidence type="ECO:0000256" key="11">
    <source>
        <dbReference type="ARBA" id="ARBA00022989"/>
    </source>
</evidence>
<comment type="similarity">
    <text evidence="2">Belongs to the protein kinase superfamily. Ser/Thr protein kinase family.</text>
</comment>
<dbReference type="Gene3D" id="3.30.200.20">
    <property type="entry name" value="Phosphorylase Kinase, domain 1"/>
    <property type="match status" value="1"/>
</dbReference>
<dbReference type="InterPro" id="IPR003591">
    <property type="entry name" value="Leu-rich_rpt_typical-subtyp"/>
</dbReference>
<dbReference type="SUPFAM" id="SSF52058">
    <property type="entry name" value="L domain-like"/>
    <property type="match status" value="2"/>
</dbReference>
<evidence type="ECO:0000256" key="6">
    <source>
        <dbReference type="ARBA" id="ARBA00022729"/>
    </source>
</evidence>
<evidence type="ECO:0000256" key="2">
    <source>
        <dbReference type="ARBA" id="ARBA00008684"/>
    </source>
</evidence>